<evidence type="ECO:0000313" key="2">
    <source>
        <dbReference type="Proteomes" id="UP000664844"/>
    </source>
</evidence>
<dbReference type="EMBL" id="JAFLQW010000547">
    <property type="protein sequence ID" value="MBO0351460.1"/>
    <property type="molecule type" value="Genomic_DNA"/>
</dbReference>
<gene>
    <name evidence="1" type="ORF">J0895_20740</name>
</gene>
<reference evidence="1 2" key="1">
    <citation type="submission" date="2021-03" db="EMBL/GenBank/DDBJ databases">
        <title>Metabolic Capacity of the Antarctic Cyanobacterium Phormidium pseudopriestleyi that Sustains Oxygenic Photosynthesis in the Presence of Hydrogen Sulfide.</title>
        <authorList>
            <person name="Lumian J.E."/>
            <person name="Jungblut A.D."/>
            <person name="Dillon M.L."/>
            <person name="Hawes I."/>
            <person name="Doran P.T."/>
            <person name="Mackey T.J."/>
            <person name="Dick G.J."/>
            <person name="Grettenberger C.L."/>
            <person name="Sumner D.Y."/>
        </authorList>
    </citation>
    <scope>NUCLEOTIDE SEQUENCE [LARGE SCALE GENOMIC DNA]</scope>
    <source>
        <strain evidence="1 2">FRX01</strain>
    </source>
</reference>
<dbReference type="Proteomes" id="UP000664844">
    <property type="component" value="Unassembled WGS sequence"/>
</dbReference>
<sequence>MNNGKSLLQLSVQEYFSQCNWQGEPLTQADNGQRTDPAGRWTLVVGDYFRLLPWEGTPEVGSFPKPSSSAGTASSSQEEVTLIDLLEAF</sequence>
<keyword evidence="2" id="KW-1185">Reference proteome</keyword>
<evidence type="ECO:0000313" key="1">
    <source>
        <dbReference type="EMBL" id="MBO0351460.1"/>
    </source>
</evidence>
<proteinExistence type="predicted"/>
<comment type="caution">
    <text evidence="1">The sequence shown here is derived from an EMBL/GenBank/DDBJ whole genome shotgun (WGS) entry which is preliminary data.</text>
</comment>
<name>A0ABS3FWJ4_9CYAN</name>
<organism evidence="1 2">
    <name type="scientific">Phormidium pseudopriestleyi FRX01</name>
    <dbReference type="NCBI Taxonomy" id="1759528"/>
    <lineage>
        <taxon>Bacteria</taxon>
        <taxon>Bacillati</taxon>
        <taxon>Cyanobacteriota</taxon>
        <taxon>Cyanophyceae</taxon>
        <taxon>Oscillatoriophycideae</taxon>
        <taxon>Oscillatoriales</taxon>
        <taxon>Oscillatoriaceae</taxon>
        <taxon>Phormidium</taxon>
    </lineage>
</organism>
<dbReference type="RefSeq" id="WP_207089899.1">
    <property type="nucleotide sequence ID" value="NZ_JAFLQW010000547.1"/>
</dbReference>
<protein>
    <submittedName>
        <fullName evidence="1">Uncharacterized protein</fullName>
    </submittedName>
</protein>
<accession>A0ABS3FWJ4</accession>